<dbReference type="InterPro" id="IPR040423">
    <property type="entry name" value="PEA_transferase"/>
</dbReference>
<dbReference type="GO" id="GO:0009244">
    <property type="term" value="P:lipopolysaccharide core region biosynthetic process"/>
    <property type="evidence" value="ECO:0007669"/>
    <property type="project" value="TreeGrafter"/>
</dbReference>
<feature type="transmembrane region" description="Helical" evidence="7">
    <location>
        <begin position="41"/>
        <end position="60"/>
    </location>
</feature>
<feature type="transmembrane region" description="Helical" evidence="7">
    <location>
        <begin position="184"/>
        <end position="205"/>
    </location>
</feature>
<dbReference type="AlphaFoldDB" id="A0A848BWJ4"/>
<keyword evidence="4 7" id="KW-0812">Transmembrane</keyword>
<evidence type="ECO:0000256" key="6">
    <source>
        <dbReference type="ARBA" id="ARBA00023136"/>
    </source>
</evidence>
<keyword evidence="6 7" id="KW-0472">Membrane</keyword>
<keyword evidence="3 9" id="KW-0808">Transferase</keyword>
<evidence type="ECO:0000313" key="10">
    <source>
        <dbReference type="Proteomes" id="UP000591071"/>
    </source>
</evidence>
<keyword evidence="5 7" id="KW-1133">Transmembrane helix</keyword>
<dbReference type="CDD" id="cd16017">
    <property type="entry name" value="LptA"/>
    <property type="match status" value="1"/>
</dbReference>
<evidence type="ECO:0000256" key="7">
    <source>
        <dbReference type="SAM" id="Phobius"/>
    </source>
</evidence>
<keyword evidence="2" id="KW-1003">Cell membrane</keyword>
<dbReference type="PANTHER" id="PTHR30443">
    <property type="entry name" value="INNER MEMBRANE PROTEIN"/>
    <property type="match status" value="1"/>
</dbReference>
<name>A0A848BWJ4_9FIRM</name>
<dbReference type="Proteomes" id="UP000591071">
    <property type="component" value="Unassembled WGS sequence"/>
</dbReference>
<comment type="caution">
    <text evidence="9">The sequence shown here is derived from an EMBL/GenBank/DDBJ whole genome shotgun (WGS) entry which is preliminary data.</text>
</comment>
<dbReference type="EMBL" id="JABAFG010000012">
    <property type="protein sequence ID" value="NME28614.1"/>
    <property type="molecule type" value="Genomic_DNA"/>
</dbReference>
<accession>A0A848BWJ4</accession>
<dbReference type="RefSeq" id="WP_170087688.1">
    <property type="nucleotide sequence ID" value="NZ_JABAFG010000012.1"/>
</dbReference>
<protein>
    <submittedName>
        <fullName evidence="9">Phosphoethanolamine transferase</fullName>
    </submittedName>
</protein>
<evidence type="ECO:0000256" key="3">
    <source>
        <dbReference type="ARBA" id="ARBA00022679"/>
    </source>
</evidence>
<sequence>MVFRFHRYGRCNEIIKGIASAVVYLLCYGVCQWMVPDLSPYRFYDSAAICALLVAGNLTAWQYDKKWVRTMILYNGIVLSAAFIPLLSGQRILHEEIAHAFVMGTAAFLTIFSLRIMAGQVRFSHLRRFCLGTVYLLGAVFLLIPLLFWGYYVVSGHVLSSAIVLTLFQTNGSEAMSYLKDQNIFLWCVTGTMLLSVVSAMMYILHDAGRKQSRYPLWGQLLLVLVTLAAGFCVMEQSSSYLPVRIMDETENVLQEYQKYGQAKAVRQERLQSLQNLRISSSGGIFVLVIGESENRDHMQAYGYDRPDTPWLLQQTEKTNTILFTHAYSNHSLTVPVLTYALSEKNQYNDISLEDACSLMEVAKAAGYDTVWLSNQRHYGAWDTPVAEIASTADYQVWLNERNGTEDCRTNYFDEVLADTIPNLEDSSNALIVIHLMGCHGSYGDRYPTKWNVFHGENERIDQYDNAVGYTDYVLQKIYDRIKAEPRFKGLVYVSDHGEEVDLGYFHEATKFTYAMSHIPFVMIFSDTFIQEYPKIVDTLRNHRDAYWTNDLLYDVMTSLMGIDGVSTVMPDLDLTSDGYSLDRGTIRTLHGTKKIEE</sequence>
<comment type="subcellular location">
    <subcellularLocation>
        <location evidence="1">Cell membrane</location>
        <topology evidence="1">Multi-pass membrane protein</topology>
    </subcellularLocation>
</comment>
<dbReference type="GO" id="GO:0016776">
    <property type="term" value="F:phosphotransferase activity, phosphate group as acceptor"/>
    <property type="evidence" value="ECO:0007669"/>
    <property type="project" value="TreeGrafter"/>
</dbReference>
<evidence type="ECO:0000256" key="2">
    <source>
        <dbReference type="ARBA" id="ARBA00022475"/>
    </source>
</evidence>
<dbReference type="Pfam" id="PF00884">
    <property type="entry name" value="Sulfatase"/>
    <property type="match status" value="1"/>
</dbReference>
<feature type="domain" description="Sulfatase N-terminal" evidence="8">
    <location>
        <begin position="286"/>
        <end position="545"/>
    </location>
</feature>
<dbReference type="InterPro" id="IPR058130">
    <property type="entry name" value="PEA_transf_C"/>
</dbReference>
<dbReference type="Gene3D" id="3.40.720.10">
    <property type="entry name" value="Alkaline Phosphatase, subunit A"/>
    <property type="match status" value="1"/>
</dbReference>
<evidence type="ECO:0000259" key="8">
    <source>
        <dbReference type="Pfam" id="PF00884"/>
    </source>
</evidence>
<gene>
    <name evidence="9" type="ORF">HF872_08270</name>
</gene>
<feature type="transmembrane region" description="Helical" evidence="7">
    <location>
        <begin position="14"/>
        <end position="35"/>
    </location>
</feature>
<dbReference type="InterPro" id="IPR017850">
    <property type="entry name" value="Alkaline_phosphatase_core_sf"/>
</dbReference>
<evidence type="ECO:0000313" key="9">
    <source>
        <dbReference type="EMBL" id="NME28614.1"/>
    </source>
</evidence>
<dbReference type="SUPFAM" id="SSF53649">
    <property type="entry name" value="Alkaline phosphatase-like"/>
    <property type="match status" value="1"/>
</dbReference>
<dbReference type="InterPro" id="IPR000917">
    <property type="entry name" value="Sulfatase_N"/>
</dbReference>
<dbReference type="GO" id="GO:0005886">
    <property type="term" value="C:plasma membrane"/>
    <property type="evidence" value="ECO:0007669"/>
    <property type="project" value="UniProtKB-SubCell"/>
</dbReference>
<reference evidence="9 10" key="1">
    <citation type="submission" date="2020-04" db="EMBL/GenBank/DDBJ databases">
        <authorList>
            <person name="Hitch T.C.A."/>
            <person name="Wylensek D."/>
            <person name="Clavel T."/>
        </authorList>
    </citation>
    <scope>NUCLEOTIDE SEQUENCE [LARGE SCALE GENOMIC DNA]</scope>
    <source>
        <strain evidence="9 10">Oil-RF-744-FAT-WT-6-1</strain>
    </source>
</reference>
<feature type="transmembrane region" description="Helical" evidence="7">
    <location>
        <begin position="129"/>
        <end position="148"/>
    </location>
</feature>
<feature type="transmembrane region" description="Helical" evidence="7">
    <location>
        <begin position="72"/>
        <end position="92"/>
    </location>
</feature>
<feature type="transmembrane region" description="Helical" evidence="7">
    <location>
        <begin position="217"/>
        <end position="235"/>
    </location>
</feature>
<dbReference type="PANTHER" id="PTHR30443:SF0">
    <property type="entry name" value="PHOSPHOETHANOLAMINE TRANSFERASE EPTA"/>
    <property type="match status" value="1"/>
</dbReference>
<evidence type="ECO:0000256" key="1">
    <source>
        <dbReference type="ARBA" id="ARBA00004651"/>
    </source>
</evidence>
<proteinExistence type="predicted"/>
<evidence type="ECO:0000256" key="4">
    <source>
        <dbReference type="ARBA" id="ARBA00022692"/>
    </source>
</evidence>
<feature type="transmembrane region" description="Helical" evidence="7">
    <location>
        <begin position="98"/>
        <end position="117"/>
    </location>
</feature>
<evidence type="ECO:0000256" key="5">
    <source>
        <dbReference type="ARBA" id="ARBA00022989"/>
    </source>
</evidence>
<organism evidence="9 10">
    <name type="scientific">Megasphaera hexanoica</name>
    <dbReference type="NCBI Taxonomy" id="1675036"/>
    <lineage>
        <taxon>Bacteria</taxon>
        <taxon>Bacillati</taxon>
        <taxon>Bacillota</taxon>
        <taxon>Negativicutes</taxon>
        <taxon>Veillonellales</taxon>
        <taxon>Veillonellaceae</taxon>
        <taxon>Megasphaera</taxon>
    </lineage>
</organism>